<dbReference type="PROSITE" id="PS50011">
    <property type="entry name" value="PROTEIN_KINASE_DOM"/>
    <property type="match status" value="1"/>
</dbReference>
<accession>A0ABP1DH44</accession>
<reference evidence="3" key="1">
    <citation type="submission" date="2024-04" db="EMBL/GenBank/DDBJ databases">
        <authorList>
            <person name="Shaw F."/>
            <person name="Minotto A."/>
        </authorList>
    </citation>
    <scope>NUCLEOTIDE SEQUENCE [LARGE SCALE GENOMIC DNA]</scope>
</reference>
<dbReference type="Gene3D" id="1.10.510.10">
    <property type="entry name" value="Transferase(Phosphotransferase) domain 1"/>
    <property type="match status" value="1"/>
</dbReference>
<protein>
    <recommendedName>
        <fullName evidence="1">Protein kinase domain-containing protein</fullName>
    </recommendedName>
</protein>
<organism evidence="2 3">
    <name type="scientific">Somion occarium</name>
    <dbReference type="NCBI Taxonomy" id="3059160"/>
    <lineage>
        <taxon>Eukaryota</taxon>
        <taxon>Fungi</taxon>
        <taxon>Dikarya</taxon>
        <taxon>Basidiomycota</taxon>
        <taxon>Agaricomycotina</taxon>
        <taxon>Agaricomycetes</taxon>
        <taxon>Polyporales</taxon>
        <taxon>Cerrenaceae</taxon>
        <taxon>Somion</taxon>
    </lineage>
</organism>
<proteinExistence type="predicted"/>
<feature type="domain" description="Protein kinase" evidence="1">
    <location>
        <begin position="1"/>
        <end position="357"/>
    </location>
</feature>
<dbReference type="SUPFAM" id="SSF56112">
    <property type="entry name" value="Protein kinase-like (PK-like)"/>
    <property type="match status" value="1"/>
</dbReference>
<sequence>MTSKLGDSETPSRSRGKTTLPNLLNRELFWRDHYEWLKEQGYLLRPRYRPDWVPSWSNASDTMRFDHEDSYHNRGSILDATRMSDNETVVLKKISTQVHPFEAEITKSFSTEPISSHPRNRCIPLLDVISVPDIEDTVLLILPLLRSYDDPRFKSVGEAVAFFTQIFEGLQFIHQCHIAHRDCMNLNIMMDPKPIFPKLYHPAANRRTKDFSGRAKYYTRTVRPVKYYFIDFGISRQYSPDDVHPLEDPILGGDKTVPEFQNSNAPCDPFATNIYYLGNLIREDFFERTKGLDFMEPLVADMVQDDPSKRPKIDEVVKRFEKICCSLHWWTLRSRLVEREEDDSAFGPSIRAIHHFFRTTTHVLTFKRAIPTPRH</sequence>
<name>A0ABP1DH44_9APHY</name>
<dbReference type="InterPro" id="IPR011009">
    <property type="entry name" value="Kinase-like_dom_sf"/>
</dbReference>
<evidence type="ECO:0000313" key="2">
    <source>
        <dbReference type="EMBL" id="CAL1706313.1"/>
    </source>
</evidence>
<dbReference type="Proteomes" id="UP001497453">
    <property type="component" value="Chromosome 4"/>
</dbReference>
<dbReference type="SMART" id="SM00220">
    <property type="entry name" value="S_TKc"/>
    <property type="match status" value="1"/>
</dbReference>
<gene>
    <name evidence="2" type="ORF">GFSPODELE1_LOCUS5817</name>
</gene>
<evidence type="ECO:0000313" key="3">
    <source>
        <dbReference type="Proteomes" id="UP001497453"/>
    </source>
</evidence>
<dbReference type="EMBL" id="OZ037947">
    <property type="protein sequence ID" value="CAL1706313.1"/>
    <property type="molecule type" value="Genomic_DNA"/>
</dbReference>
<keyword evidence="3" id="KW-1185">Reference proteome</keyword>
<evidence type="ECO:0000259" key="1">
    <source>
        <dbReference type="PROSITE" id="PS50011"/>
    </source>
</evidence>
<dbReference type="InterPro" id="IPR000719">
    <property type="entry name" value="Prot_kinase_dom"/>
</dbReference>